<feature type="region of interest" description="Disordered" evidence="1">
    <location>
        <begin position="90"/>
        <end position="118"/>
    </location>
</feature>
<name>A0A1J5PL74_9ZZZZ</name>
<protein>
    <submittedName>
        <fullName evidence="2">Uncharacterized protein</fullName>
    </submittedName>
</protein>
<proteinExistence type="predicted"/>
<dbReference type="AlphaFoldDB" id="A0A1J5PL74"/>
<sequence length="159" mass="16191">MQMISSKLLWAALAGGMALSLSNGAFAANASMTTCSAQYKADKAAGKVVAGTKWSDYYSTCAAQLKAAGTTTTAPAAAAAVPAAAAATTMTKPASNGPTVKATGKNGKPLTPGQIKRNARITQCGKNWTADKAANKIVAGQTWPQYWSACNKTLKAQGM</sequence>
<evidence type="ECO:0000256" key="1">
    <source>
        <dbReference type="SAM" id="MobiDB-lite"/>
    </source>
</evidence>
<gene>
    <name evidence="2" type="ORF">GALL_460760</name>
</gene>
<dbReference type="EMBL" id="MLJW01003334">
    <property type="protein sequence ID" value="OIQ72297.1"/>
    <property type="molecule type" value="Genomic_DNA"/>
</dbReference>
<reference evidence="2" key="1">
    <citation type="submission" date="2016-10" db="EMBL/GenBank/DDBJ databases">
        <title>Sequence of Gallionella enrichment culture.</title>
        <authorList>
            <person name="Poehlein A."/>
            <person name="Muehling M."/>
            <person name="Daniel R."/>
        </authorList>
    </citation>
    <scope>NUCLEOTIDE SEQUENCE</scope>
</reference>
<evidence type="ECO:0000313" key="2">
    <source>
        <dbReference type="EMBL" id="OIQ72297.1"/>
    </source>
</evidence>
<organism evidence="2">
    <name type="scientific">mine drainage metagenome</name>
    <dbReference type="NCBI Taxonomy" id="410659"/>
    <lineage>
        <taxon>unclassified sequences</taxon>
        <taxon>metagenomes</taxon>
        <taxon>ecological metagenomes</taxon>
    </lineage>
</organism>
<comment type="caution">
    <text evidence="2">The sequence shown here is derived from an EMBL/GenBank/DDBJ whole genome shotgun (WGS) entry which is preliminary data.</text>
</comment>
<accession>A0A1J5PL74</accession>